<evidence type="ECO:0000313" key="5">
    <source>
        <dbReference type="WormBase" id="T28F3.8"/>
    </source>
</evidence>
<dbReference type="PROSITE" id="PS01186">
    <property type="entry name" value="EGF_2"/>
    <property type="match status" value="1"/>
</dbReference>
<evidence type="ECO:0000313" key="3">
    <source>
        <dbReference type="EMBL" id="CAB05301.2"/>
    </source>
</evidence>
<name>Q9XUC0_CAEEL</name>
<proteinExistence type="evidence at protein level"/>
<protein>
    <submittedName>
        <fullName evidence="3">EGF-like domain-containing protein</fullName>
    </submittedName>
</protein>
<dbReference type="PROSITE" id="PS00022">
    <property type="entry name" value="EGF_1"/>
    <property type="match status" value="1"/>
</dbReference>
<keyword evidence="6" id="KW-1267">Proteomics identification</keyword>
<dbReference type="InterPro" id="IPR000742">
    <property type="entry name" value="EGF"/>
</dbReference>
<reference evidence="3 4" key="1">
    <citation type="journal article" date="1998" name="Science">
        <title>Genome sequence of the nematode C. elegans: a platform for investigating biology.</title>
        <authorList>
            <consortium name="The C. elegans sequencing consortium"/>
            <person name="Sulson J.E."/>
            <person name="Waterston R."/>
        </authorList>
    </citation>
    <scope>NUCLEOTIDE SEQUENCE [LARGE SCALE GENOMIC DNA]</scope>
    <source>
        <strain evidence="3 4">Bristol N2</strain>
    </source>
</reference>
<dbReference type="OMA" id="GDSCEKH"/>
<dbReference type="KEGG" id="cel:CELE_T28F3.8"/>
<keyword evidence="4" id="KW-1185">Reference proteome</keyword>
<dbReference type="EMBL" id="BX284604">
    <property type="protein sequence ID" value="CAB05301.2"/>
    <property type="molecule type" value="Genomic_DNA"/>
</dbReference>
<dbReference type="WormBase" id="T28F3.8">
    <property type="protein sequence ID" value="CE46964"/>
    <property type="gene ID" value="WBGene00012134"/>
</dbReference>
<organism evidence="3 4">
    <name type="scientific">Caenorhabditis elegans</name>
    <dbReference type="NCBI Taxonomy" id="6239"/>
    <lineage>
        <taxon>Eukaryota</taxon>
        <taxon>Metazoa</taxon>
        <taxon>Ecdysozoa</taxon>
        <taxon>Nematoda</taxon>
        <taxon>Chromadorea</taxon>
        <taxon>Rhabditida</taxon>
        <taxon>Rhabditina</taxon>
        <taxon>Rhabditomorpha</taxon>
        <taxon>Rhabditoidea</taxon>
        <taxon>Rhabditidae</taxon>
        <taxon>Peloderinae</taxon>
        <taxon>Caenorhabditis</taxon>
    </lineage>
</organism>
<dbReference type="Bgee" id="WBGene00012134">
    <property type="expression patterns" value="Expressed in larva and 2 other cell types or tissues"/>
</dbReference>
<evidence type="ECO:0000259" key="1">
    <source>
        <dbReference type="PROSITE" id="PS00022"/>
    </source>
</evidence>
<gene>
    <name evidence="3" type="ORF">CELE_T28F3.8</name>
    <name evidence="3 5" type="ORF">T28F3.8</name>
</gene>
<dbReference type="GeneID" id="178511"/>
<dbReference type="STRING" id="6239.T28F3.8.1"/>
<dbReference type="CTD" id="178511"/>
<dbReference type="FunCoup" id="Q9XUC0">
    <property type="interactions" value="1578"/>
</dbReference>
<dbReference type="InParanoid" id="Q9XUC0"/>
<dbReference type="PeptideAtlas" id="Q9XUC0"/>
<dbReference type="eggNOG" id="ENOG502RVJ6">
    <property type="taxonomic scope" value="Eukaryota"/>
</dbReference>
<feature type="domain" description="EGF-like" evidence="1 2">
    <location>
        <begin position="470"/>
        <end position="481"/>
    </location>
</feature>
<sequence length="485" mass="53240">MKDVVIQAVSANRHNYTKLAMVQFDTAAGQENITYFDDVLSFSSALSSNPPNSKNAASSSQTSDVLSVVSCFLAASGRPLESSMVVLLVNRWPAANADLTSSEYDTITNNNVKIFPISSANSYVQQIPIATASAKIFTTLAANSNAHFVLGDYGKPLVQVFQYLMGTAYLDSLTVTRSFADRTKAAQKQIGKLRVPHSETESYVNFTITISVGLNGWGNFNYTNTNGIEVIFYRSQANQKTVKFEPGSLQGTNFYYATVQLKESSTYQVIYQSSLIDGSVAMVRVWTTSALYHYGSYATLEDPMGGNTLDKVDEYQGAALRMKLMNDCYTSHAGYAVFTDCTGAVSSKYDSSQTIPIDYIFADEGSFPHYPIVPFFCDSKPKSTMDCVPGTESKYDIQFVAGEFIVNRSFQCRPGVGQINPNCTNVDSNGNYYCNRDQLPYMRGPTGQIPDCLGHGHVEYDFAFAEAYICVCDNGYSGDSCQIKN</sequence>
<dbReference type="UCSC" id="T28F3.8">
    <property type="organism name" value="c. elegans"/>
</dbReference>
<evidence type="ECO:0000259" key="2">
    <source>
        <dbReference type="PROSITE" id="PS01186"/>
    </source>
</evidence>
<accession>Q9XUC0</accession>
<dbReference type="OrthoDB" id="5788750at2759"/>
<dbReference type="AlphaFoldDB" id="Q9XUC0"/>
<dbReference type="RefSeq" id="NP_503075.2">
    <property type="nucleotide sequence ID" value="NM_070674.5"/>
</dbReference>
<dbReference type="PaxDb" id="6239-T28F3.8"/>
<dbReference type="HOGENOM" id="CLU_566505_0_0_1"/>
<dbReference type="AGR" id="WB:WBGene00012134"/>
<evidence type="ECO:0007829" key="6">
    <source>
        <dbReference type="PeptideAtlas" id="Q9XUC0"/>
    </source>
</evidence>
<evidence type="ECO:0000313" key="4">
    <source>
        <dbReference type="Proteomes" id="UP000001940"/>
    </source>
</evidence>
<dbReference type="Proteomes" id="UP000001940">
    <property type="component" value="Chromosome IV"/>
</dbReference>